<dbReference type="AlphaFoldDB" id="A0A2P9AM73"/>
<accession>A0A2P9AM73</accession>
<sequence length="53" mass="5539">MVVGSALAEVLDQALHDETRAPVLSIRLQENGPGACGRWHMMTAHRGGAGAEA</sequence>
<name>A0A2P9AM73_9HYPH</name>
<proteinExistence type="predicted"/>
<organism evidence="1 2">
    <name type="scientific">Mesorhizobium delmotii</name>
    <dbReference type="NCBI Taxonomy" id="1631247"/>
    <lineage>
        <taxon>Bacteria</taxon>
        <taxon>Pseudomonadati</taxon>
        <taxon>Pseudomonadota</taxon>
        <taxon>Alphaproteobacteria</taxon>
        <taxon>Hyphomicrobiales</taxon>
        <taxon>Phyllobacteriaceae</taxon>
        <taxon>Mesorhizobium</taxon>
    </lineage>
</organism>
<protein>
    <submittedName>
        <fullName evidence="1">Uncharacterized protein</fullName>
    </submittedName>
</protein>
<keyword evidence="2" id="KW-1185">Reference proteome</keyword>
<evidence type="ECO:0000313" key="1">
    <source>
        <dbReference type="EMBL" id="SJM32227.1"/>
    </source>
</evidence>
<dbReference type="Proteomes" id="UP000245698">
    <property type="component" value="Unassembled WGS sequence"/>
</dbReference>
<gene>
    <name evidence="1" type="ORF">BQ8482_250112</name>
</gene>
<dbReference type="EMBL" id="FUIG01000032">
    <property type="protein sequence ID" value="SJM32227.1"/>
    <property type="molecule type" value="Genomic_DNA"/>
</dbReference>
<reference evidence="2" key="1">
    <citation type="submission" date="2016-12" db="EMBL/GenBank/DDBJ databases">
        <authorList>
            <person name="Brunel B."/>
        </authorList>
    </citation>
    <scope>NUCLEOTIDE SEQUENCE [LARGE SCALE GENOMIC DNA]</scope>
</reference>
<evidence type="ECO:0000313" key="2">
    <source>
        <dbReference type="Proteomes" id="UP000245698"/>
    </source>
</evidence>